<gene>
    <name evidence="1" type="ORF">AN403_4240</name>
</gene>
<dbReference type="Proteomes" id="UP000050349">
    <property type="component" value="Unassembled WGS sequence"/>
</dbReference>
<keyword evidence="1" id="KW-0449">Lipoprotein</keyword>
<dbReference type="EMBL" id="LJXB01000068">
    <property type="protein sequence ID" value="KPU60469.1"/>
    <property type="molecule type" value="Genomic_DNA"/>
</dbReference>
<comment type="caution">
    <text evidence="1">The sequence shown here is derived from an EMBL/GenBank/DDBJ whole genome shotgun (WGS) entry which is preliminary data.</text>
</comment>
<reference evidence="1 2" key="1">
    <citation type="submission" date="2015-09" db="EMBL/GenBank/DDBJ databases">
        <authorList>
            <person name="Jackson K.R."/>
            <person name="Lunt B.L."/>
            <person name="Fisher J.N.B."/>
            <person name="Gardner A.V."/>
            <person name="Bailey M.E."/>
            <person name="Deus L.M."/>
            <person name="Earl A.S."/>
            <person name="Gibby P.D."/>
            <person name="Hartmann K.A."/>
            <person name="Liu J.E."/>
            <person name="Manci A.M."/>
            <person name="Nielsen D.A."/>
            <person name="Solomon M.B."/>
            <person name="Breakwell D.P."/>
            <person name="Burnett S.H."/>
            <person name="Grose J.H."/>
        </authorList>
    </citation>
    <scope>NUCLEOTIDE SEQUENCE [LARGE SCALE GENOMIC DNA]</scope>
    <source>
        <strain evidence="1 2">S613</strain>
    </source>
</reference>
<sequence>MRISFMCGLLLTVDCGSHLQSGTQDAEVRRSPSHCFWPFSACRVRQKTTRGRQSDSSNNAHIFA</sequence>
<evidence type="ECO:0000313" key="1">
    <source>
        <dbReference type="EMBL" id="KPU60469.1"/>
    </source>
</evidence>
<accession>A0A0P8XJU3</accession>
<proteinExistence type="predicted"/>
<evidence type="ECO:0000313" key="2">
    <source>
        <dbReference type="Proteomes" id="UP000050349"/>
    </source>
</evidence>
<dbReference type="PATRIC" id="fig|294.162.peg.1900"/>
<organism evidence="1 2">
    <name type="scientific">Pseudomonas fluorescens</name>
    <dbReference type="NCBI Taxonomy" id="294"/>
    <lineage>
        <taxon>Bacteria</taxon>
        <taxon>Pseudomonadati</taxon>
        <taxon>Pseudomonadota</taxon>
        <taxon>Gammaproteobacteria</taxon>
        <taxon>Pseudomonadales</taxon>
        <taxon>Pseudomonadaceae</taxon>
        <taxon>Pseudomonas</taxon>
    </lineage>
</organism>
<name>A0A0P8XJU3_PSEFL</name>
<protein>
    <submittedName>
        <fullName evidence="1">Putative lipoprotein</fullName>
    </submittedName>
</protein>
<dbReference type="AlphaFoldDB" id="A0A0P8XJU3"/>